<comment type="similarity">
    <text evidence="2">Belongs to the oxygen-dependent FAD-linked oxidoreductase family.</text>
</comment>
<evidence type="ECO:0000313" key="7">
    <source>
        <dbReference type="EMBL" id="NYG00628.1"/>
    </source>
</evidence>
<dbReference type="PROSITE" id="PS51387">
    <property type="entry name" value="FAD_PCMH"/>
    <property type="match status" value="1"/>
</dbReference>
<reference evidence="7 8" key="1">
    <citation type="submission" date="2020-07" db="EMBL/GenBank/DDBJ databases">
        <title>Sequencing the genomes of 1000 actinobacteria strains.</title>
        <authorList>
            <person name="Klenk H.-P."/>
        </authorList>
    </citation>
    <scope>NUCLEOTIDE SEQUENCE [LARGE SCALE GENOMIC DNA]</scope>
    <source>
        <strain evidence="7 8">DSM 44749</strain>
    </source>
</reference>
<dbReference type="Gene3D" id="3.30.43.10">
    <property type="entry name" value="Uridine Diphospho-n-acetylenolpyruvylglucosamine Reductase, domain 2"/>
    <property type="match status" value="1"/>
</dbReference>
<evidence type="ECO:0000256" key="3">
    <source>
        <dbReference type="ARBA" id="ARBA00022630"/>
    </source>
</evidence>
<dbReference type="SUPFAM" id="SSF55103">
    <property type="entry name" value="FAD-linked oxidases, C-terminal domain"/>
    <property type="match status" value="1"/>
</dbReference>
<sequence>MTATVDHVALLRARVRGPVLGPADPGYDAARRVWNAAIDQRPAVLVRCADVEDVVTALDHARRSGLEVAVRGGAHNSAGHSAGDGALVIDLGDLDAVVVDPDARRVRVGGGALLSGMDAATQEHGLAVPAGEIGHTGVGGLTLGGGMGWLTRRAGLTVDHLVSAQVVLADGRVVRAAADEHPDLFWALRGGGGNCGIVTEFEFTAVPVGPLVSVGMFFCGLDDGPALLRAARDAIGRLPSTVGFQVVAVNAPPAPFVPEEVRLRPGWAVMVVGTTGAVPDPDAEQVHDLLRATLPDRLFEFCTPMPWTALQQMFDEPNGWGVHCYEKGCFLPSLTDAAVEDLAAHVARKVSPMSVVHLYTLDGAFSAVDDDATAFGGGRSPRLGLFAVGLTTDPQGLAAEREWVRGLAAAMAPHALGAGVYVNSMMGDDAGRVRATYGPNYARLAAVKAVYDPDNVFHRNVNVPPAG</sequence>
<gene>
    <name evidence="7" type="ORF">HDA37_000913</name>
</gene>
<dbReference type="InterPro" id="IPR016167">
    <property type="entry name" value="FAD-bd_PCMH_sub1"/>
</dbReference>
<keyword evidence="8" id="KW-1185">Reference proteome</keyword>
<evidence type="ECO:0000256" key="5">
    <source>
        <dbReference type="ARBA" id="ARBA00023002"/>
    </source>
</evidence>
<dbReference type="InterPro" id="IPR016164">
    <property type="entry name" value="FAD-linked_Oxase-like_C"/>
</dbReference>
<dbReference type="AlphaFoldDB" id="A0A852VUG6"/>
<dbReference type="RefSeq" id="WP_073573866.1">
    <property type="nucleotide sequence ID" value="NZ_BAAAJZ010000013.1"/>
</dbReference>
<evidence type="ECO:0000313" key="8">
    <source>
        <dbReference type="Proteomes" id="UP000549695"/>
    </source>
</evidence>
<dbReference type="InterPro" id="IPR016169">
    <property type="entry name" value="FAD-bd_PCMH_sub2"/>
</dbReference>
<comment type="cofactor">
    <cofactor evidence="1">
        <name>FAD</name>
        <dbReference type="ChEBI" id="CHEBI:57692"/>
    </cofactor>
</comment>
<dbReference type="PANTHER" id="PTHR42973:SF39">
    <property type="entry name" value="FAD-BINDING PCMH-TYPE DOMAIN-CONTAINING PROTEIN"/>
    <property type="match status" value="1"/>
</dbReference>
<evidence type="ECO:0000256" key="1">
    <source>
        <dbReference type="ARBA" id="ARBA00001974"/>
    </source>
</evidence>
<accession>A0A852VUG6</accession>
<dbReference type="SUPFAM" id="SSF56176">
    <property type="entry name" value="FAD-binding/transporter-associated domain-like"/>
    <property type="match status" value="1"/>
</dbReference>
<dbReference type="InterPro" id="IPR016166">
    <property type="entry name" value="FAD-bd_PCMH"/>
</dbReference>
<keyword evidence="3" id="KW-0285">Flavoprotein</keyword>
<dbReference type="InterPro" id="IPR050416">
    <property type="entry name" value="FAD-linked_Oxidoreductase"/>
</dbReference>
<organism evidence="7 8">
    <name type="scientific">Pseudonocardia alni</name>
    <name type="common">Amycolata alni</name>
    <dbReference type="NCBI Taxonomy" id="33907"/>
    <lineage>
        <taxon>Bacteria</taxon>
        <taxon>Bacillati</taxon>
        <taxon>Actinomycetota</taxon>
        <taxon>Actinomycetes</taxon>
        <taxon>Pseudonocardiales</taxon>
        <taxon>Pseudonocardiaceae</taxon>
        <taxon>Pseudonocardia</taxon>
    </lineage>
</organism>
<evidence type="ECO:0000259" key="6">
    <source>
        <dbReference type="PROSITE" id="PS51387"/>
    </source>
</evidence>
<dbReference type="Gene3D" id="3.40.462.20">
    <property type="match status" value="1"/>
</dbReference>
<dbReference type="InterPro" id="IPR036318">
    <property type="entry name" value="FAD-bd_PCMH-like_sf"/>
</dbReference>
<dbReference type="InterPro" id="IPR006094">
    <property type="entry name" value="Oxid_FAD_bind_N"/>
</dbReference>
<dbReference type="PANTHER" id="PTHR42973">
    <property type="entry name" value="BINDING OXIDOREDUCTASE, PUTATIVE (AFU_ORTHOLOGUE AFUA_1G17690)-RELATED"/>
    <property type="match status" value="1"/>
</dbReference>
<protein>
    <submittedName>
        <fullName evidence="7">FAD/FMN-containing dehydrogenase</fullName>
    </submittedName>
</protein>
<keyword evidence="4" id="KW-0274">FAD</keyword>
<dbReference type="Pfam" id="PF08031">
    <property type="entry name" value="BBE"/>
    <property type="match status" value="1"/>
</dbReference>
<dbReference type="Pfam" id="PF01565">
    <property type="entry name" value="FAD_binding_4"/>
    <property type="match status" value="1"/>
</dbReference>
<dbReference type="GeneID" id="98050729"/>
<dbReference type="GO" id="GO:0016491">
    <property type="term" value="F:oxidoreductase activity"/>
    <property type="evidence" value="ECO:0007669"/>
    <property type="project" value="UniProtKB-KW"/>
</dbReference>
<evidence type="ECO:0000256" key="2">
    <source>
        <dbReference type="ARBA" id="ARBA00005466"/>
    </source>
</evidence>
<dbReference type="InterPro" id="IPR012951">
    <property type="entry name" value="BBE"/>
</dbReference>
<dbReference type="EMBL" id="JACCCZ010000001">
    <property type="protein sequence ID" value="NYG00628.1"/>
    <property type="molecule type" value="Genomic_DNA"/>
</dbReference>
<comment type="caution">
    <text evidence="7">The sequence shown here is derived from an EMBL/GenBank/DDBJ whole genome shotgun (WGS) entry which is preliminary data.</text>
</comment>
<dbReference type="Proteomes" id="UP000549695">
    <property type="component" value="Unassembled WGS sequence"/>
</dbReference>
<dbReference type="GO" id="GO:0071949">
    <property type="term" value="F:FAD binding"/>
    <property type="evidence" value="ECO:0007669"/>
    <property type="project" value="InterPro"/>
</dbReference>
<evidence type="ECO:0000256" key="4">
    <source>
        <dbReference type="ARBA" id="ARBA00022827"/>
    </source>
</evidence>
<keyword evidence="5" id="KW-0560">Oxidoreductase</keyword>
<feature type="domain" description="FAD-binding PCMH-type" evidence="6">
    <location>
        <begin position="38"/>
        <end position="208"/>
    </location>
</feature>
<dbReference type="Gene3D" id="3.30.465.10">
    <property type="match status" value="1"/>
</dbReference>
<name>A0A852VUG6_PSEA5</name>
<proteinExistence type="inferred from homology"/>